<reference evidence="15 16" key="1">
    <citation type="submission" date="2016-10" db="EMBL/GenBank/DDBJ databases">
        <authorList>
            <person name="de Groot N.N."/>
        </authorList>
    </citation>
    <scope>NUCLEOTIDE SEQUENCE [LARGE SCALE GENOMIC DNA]</scope>
    <source>
        <strain evidence="15">MBHS1</strain>
    </source>
</reference>
<dbReference type="InterPro" id="IPR037066">
    <property type="entry name" value="Plug_dom_sf"/>
</dbReference>
<evidence type="ECO:0000259" key="14">
    <source>
        <dbReference type="Pfam" id="PF07715"/>
    </source>
</evidence>
<dbReference type="InterPro" id="IPR039426">
    <property type="entry name" value="TonB-dep_rcpt-like"/>
</dbReference>
<evidence type="ECO:0000256" key="12">
    <source>
        <dbReference type="RuleBase" id="RU003357"/>
    </source>
</evidence>
<keyword evidence="4 11" id="KW-1134">Transmembrane beta strand</keyword>
<accession>A0A1H6FDT6</accession>
<dbReference type="Gene3D" id="2.40.170.20">
    <property type="entry name" value="TonB-dependent receptor, beta-barrel domain"/>
    <property type="match status" value="1"/>
</dbReference>
<keyword evidence="9" id="KW-0675">Receptor</keyword>
<dbReference type="Pfam" id="PF00593">
    <property type="entry name" value="TonB_dep_Rec_b-barrel"/>
    <property type="match status" value="1"/>
</dbReference>
<dbReference type="Pfam" id="PF07715">
    <property type="entry name" value="Plug"/>
    <property type="match status" value="1"/>
</dbReference>
<proteinExistence type="inferred from homology"/>
<gene>
    <name evidence="15" type="primary">btuB_3</name>
    <name evidence="15" type="ORF">MBHS_04131</name>
</gene>
<evidence type="ECO:0000313" key="16">
    <source>
        <dbReference type="Proteomes" id="UP000236724"/>
    </source>
</evidence>
<keyword evidence="10 11" id="KW-0998">Cell outer membrane</keyword>
<evidence type="ECO:0000256" key="3">
    <source>
        <dbReference type="ARBA" id="ARBA00022448"/>
    </source>
</evidence>
<dbReference type="PANTHER" id="PTHR30069">
    <property type="entry name" value="TONB-DEPENDENT OUTER MEMBRANE RECEPTOR"/>
    <property type="match status" value="1"/>
</dbReference>
<dbReference type="GO" id="GO:0044718">
    <property type="term" value="P:siderophore transmembrane transport"/>
    <property type="evidence" value="ECO:0007669"/>
    <property type="project" value="TreeGrafter"/>
</dbReference>
<evidence type="ECO:0000256" key="5">
    <source>
        <dbReference type="ARBA" id="ARBA00022692"/>
    </source>
</evidence>
<evidence type="ECO:0000259" key="13">
    <source>
        <dbReference type="Pfam" id="PF00593"/>
    </source>
</evidence>
<evidence type="ECO:0000256" key="6">
    <source>
        <dbReference type="ARBA" id="ARBA00022729"/>
    </source>
</evidence>
<dbReference type="InterPro" id="IPR012910">
    <property type="entry name" value="Plug_dom"/>
</dbReference>
<evidence type="ECO:0000256" key="2">
    <source>
        <dbReference type="ARBA" id="ARBA00008143"/>
    </source>
</evidence>
<dbReference type="PROSITE" id="PS52016">
    <property type="entry name" value="TONB_DEPENDENT_REC_3"/>
    <property type="match status" value="1"/>
</dbReference>
<feature type="domain" description="TonB-dependent receptor plug" evidence="14">
    <location>
        <begin position="58"/>
        <end position="168"/>
    </location>
</feature>
<dbReference type="OrthoDB" id="9764669at2"/>
<dbReference type="EMBL" id="FMSV02000546">
    <property type="protein sequence ID" value="SEH08240.1"/>
    <property type="molecule type" value="Genomic_DNA"/>
</dbReference>
<evidence type="ECO:0000256" key="9">
    <source>
        <dbReference type="ARBA" id="ARBA00023170"/>
    </source>
</evidence>
<dbReference type="InterPro" id="IPR036942">
    <property type="entry name" value="Beta-barrel_TonB_sf"/>
</dbReference>
<evidence type="ECO:0000313" key="15">
    <source>
        <dbReference type="EMBL" id="SEH08240.1"/>
    </source>
</evidence>
<feature type="domain" description="TonB-dependent receptor-like beta-barrel" evidence="13">
    <location>
        <begin position="295"/>
        <end position="684"/>
    </location>
</feature>
<dbReference type="InterPro" id="IPR000531">
    <property type="entry name" value="Beta-barrel_TonB"/>
</dbReference>
<sequence>MTMRMLQLFFFGLSILLFTIQGVQAQKVVDPDIEQEISLEGLYELPLVEIASGIATSLEKAPAVASVITEADIKAMGAITLAQVLESVPGLHPRPSSLVPATPFYMRGLYTTQNPQVLILLNGYRISSDIASGVYPSAARINVKNINRIEIIRGPGSAIYGADAYAGVINIITKTAKDLNGLHVGIRAGSFETKSAWLQYGTQIGKDWSLAFNLEHTREGLDNSRIVNADTQSNLDKLFGTTASLAPGSLNYRYKTTTYNLHVNNKHWSIGIDAWLHRDIGSGAGIGQALDPKGNSNINQILYSLEYQTEDWHPDLKFNAAMSYQRISSQYTHRIFPPGTLVLIGADGNLFTPPFNPVLFTDGIIGNPEREIETPQLDLTFLYDGWVSHTWRLNLGWKKEQIILKENKNFGPGVIDGSQSPIDGRLSNVTGTPYIYGMDGTRNTYYLSLQDVWYLSPDWTLTSGLRYDHYSNFGSTFNPRLSLVWQTSPQLTSKLLYGRAFRAPSFSELYGRNNPIIYGNFNLDPETINTYELAFSYLIRPELRLGLNLYHYQASDMVDLVLDPDGSSTAQNYTDLTGQGLELELDWKINTQWLLHANYAMQKTTNDITNRQLPYLPRQQFYLDARWRFMPDWQLSTQLNWVADRERAADDERDATDDYTLVNLSLWRENFAKHWDFSATINNLFNADVREPSSGLIPDDYPMNKRSMYIGLGYHF</sequence>
<dbReference type="RefSeq" id="WP_103921805.1">
    <property type="nucleotide sequence ID" value="NZ_FMSV02000546.1"/>
</dbReference>
<dbReference type="GO" id="GO:0009279">
    <property type="term" value="C:cell outer membrane"/>
    <property type="evidence" value="ECO:0007669"/>
    <property type="project" value="UniProtKB-SubCell"/>
</dbReference>
<comment type="similarity">
    <text evidence="2">Belongs to the TonB-dependent receptor family. Hemoglobin/haptoglobin binding protein subfamily.</text>
</comment>
<protein>
    <submittedName>
        <fullName evidence="15">Vitamin B12 transporter BtuB</fullName>
    </submittedName>
</protein>
<dbReference type="SUPFAM" id="SSF56935">
    <property type="entry name" value="Porins"/>
    <property type="match status" value="1"/>
</dbReference>
<dbReference type="AlphaFoldDB" id="A0A1H6FDT6"/>
<keyword evidence="7 12" id="KW-0798">TonB box</keyword>
<dbReference type="CDD" id="cd01347">
    <property type="entry name" value="ligand_gated_channel"/>
    <property type="match status" value="1"/>
</dbReference>
<organism evidence="15 16">
    <name type="scientific">Candidatus Venteria ishoeyi</name>
    <dbReference type="NCBI Taxonomy" id="1899563"/>
    <lineage>
        <taxon>Bacteria</taxon>
        <taxon>Pseudomonadati</taxon>
        <taxon>Pseudomonadota</taxon>
        <taxon>Gammaproteobacteria</taxon>
        <taxon>Thiotrichales</taxon>
        <taxon>Thiotrichaceae</taxon>
        <taxon>Venteria</taxon>
    </lineage>
</organism>
<dbReference type="Proteomes" id="UP000236724">
    <property type="component" value="Unassembled WGS sequence"/>
</dbReference>
<keyword evidence="8 11" id="KW-0472">Membrane</keyword>
<evidence type="ECO:0000256" key="1">
    <source>
        <dbReference type="ARBA" id="ARBA00004571"/>
    </source>
</evidence>
<comment type="subcellular location">
    <subcellularLocation>
        <location evidence="1 11">Cell outer membrane</location>
        <topology evidence="1 11">Multi-pass membrane protein</topology>
    </subcellularLocation>
</comment>
<evidence type="ECO:0000256" key="8">
    <source>
        <dbReference type="ARBA" id="ARBA00023136"/>
    </source>
</evidence>
<dbReference type="Gene3D" id="2.170.130.10">
    <property type="entry name" value="TonB-dependent receptor, plug domain"/>
    <property type="match status" value="1"/>
</dbReference>
<evidence type="ECO:0000256" key="4">
    <source>
        <dbReference type="ARBA" id="ARBA00022452"/>
    </source>
</evidence>
<keyword evidence="5 11" id="KW-0812">Transmembrane</keyword>
<keyword evidence="6" id="KW-0732">Signal</keyword>
<dbReference type="PANTHER" id="PTHR30069:SF29">
    <property type="entry name" value="HEMOGLOBIN AND HEMOGLOBIN-HAPTOGLOBIN-BINDING PROTEIN 1-RELATED"/>
    <property type="match status" value="1"/>
</dbReference>
<name>A0A1H6FDT6_9GAMM</name>
<keyword evidence="3 11" id="KW-0813">Transport</keyword>
<keyword evidence="16" id="KW-1185">Reference proteome</keyword>
<evidence type="ECO:0000256" key="10">
    <source>
        <dbReference type="ARBA" id="ARBA00023237"/>
    </source>
</evidence>
<evidence type="ECO:0000256" key="7">
    <source>
        <dbReference type="ARBA" id="ARBA00023077"/>
    </source>
</evidence>
<evidence type="ECO:0000256" key="11">
    <source>
        <dbReference type="PROSITE-ProRule" id="PRU01360"/>
    </source>
</evidence>
<dbReference type="GO" id="GO:0015344">
    <property type="term" value="F:siderophore uptake transmembrane transporter activity"/>
    <property type="evidence" value="ECO:0007669"/>
    <property type="project" value="TreeGrafter"/>
</dbReference>